<gene>
    <name evidence="10" type="primary">cobT</name>
    <name evidence="11" type="ORF">HQ35_02640</name>
</gene>
<dbReference type="Gene3D" id="3.40.50.10210">
    <property type="match status" value="1"/>
</dbReference>
<evidence type="ECO:0000256" key="4">
    <source>
        <dbReference type="ARBA" id="ARBA00015486"/>
    </source>
</evidence>
<comment type="pathway">
    <text evidence="1 10">Nucleoside biosynthesis; alpha-ribazole biosynthesis; alpha-ribazole from 5,6-dimethylbenzimidazole: step 1/2.</text>
</comment>
<keyword evidence="6 10" id="KW-0328">Glycosyltransferase</keyword>
<dbReference type="eggNOG" id="COG2038">
    <property type="taxonomic scope" value="Bacteria"/>
</dbReference>
<evidence type="ECO:0000256" key="6">
    <source>
        <dbReference type="ARBA" id="ARBA00022676"/>
    </source>
</evidence>
<evidence type="ECO:0000256" key="3">
    <source>
        <dbReference type="ARBA" id="ARBA00011991"/>
    </source>
</evidence>
<dbReference type="InterPro" id="IPR023195">
    <property type="entry name" value="Nict_dMeBzImd_PRibTrfase_N"/>
</dbReference>
<dbReference type="FunFam" id="3.40.50.10210:FF:000001">
    <property type="entry name" value="Nicotinate-nucleotide--dimethylbenzimidazole phosphoribosyltransferase"/>
    <property type="match status" value="1"/>
</dbReference>
<evidence type="ECO:0000256" key="5">
    <source>
        <dbReference type="ARBA" id="ARBA00022573"/>
    </source>
</evidence>
<keyword evidence="5 10" id="KW-0169">Cobalamin biosynthesis</keyword>
<accession>A0A0A2EXS2</accession>
<dbReference type="Pfam" id="PF02277">
    <property type="entry name" value="DBI_PRT"/>
    <property type="match status" value="1"/>
</dbReference>
<proteinExistence type="inferred from homology"/>
<dbReference type="UniPathway" id="UPA00061">
    <property type="reaction ID" value="UER00516"/>
</dbReference>
<evidence type="ECO:0000256" key="9">
    <source>
        <dbReference type="ARBA" id="ARBA00047340"/>
    </source>
</evidence>
<dbReference type="GO" id="GO:0008939">
    <property type="term" value="F:nicotinate-nucleotide-dimethylbenzimidazole phosphoribosyltransferase activity"/>
    <property type="evidence" value="ECO:0007669"/>
    <property type="project" value="UniProtKB-UniRule"/>
</dbReference>
<dbReference type="SUPFAM" id="SSF52733">
    <property type="entry name" value="Nicotinate mononucleotide:5,6-dimethylbenzimidazole phosphoribosyltransferase (CobT)"/>
    <property type="match status" value="1"/>
</dbReference>
<dbReference type="OrthoDB" id="9781491at2"/>
<dbReference type="Proteomes" id="UP000030125">
    <property type="component" value="Unassembled WGS sequence"/>
</dbReference>
<dbReference type="NCBIfam" id="NF000996">
    <property type="entry name" value="PRK00105.1"/>
    <property type="match status" value="1"/>
</dbReference>
<dbReference type="PANTHER" id="PTHR43463:SF1">
    <property type="entry name" value="NICOTINATE-NUCLEOTIDE--DIMETHYLBENZIMIDAZOLE PHOSPHORIBOSYLTRANSFERASE"/>
    <property type="match status" value="1"/>
</dbReference>
<dbReference type="PANTHER" id="PTHR43463">
    <property type="entry name" value="NICOTINATE-NUCLEOTIDE--DIMETHYLBENZIMIDAZOLE PHOSPHORIBOSYLTRANSFERASE"/>
    <property type="match status" value="1"/>
</dbReference>
<dbReference type="HAMAP" id="MF_00230">
    <property type="entry name" value="CobT"/>
    <property type="match status" value="1"/>
</dbReference>
<evidence type="ECO:0000256" key="7">
    <source>
        <dbReference type="ARBA" id="ARBA00022679"/>
    </source>
</evidence>
<evidence type="ECO:0000313" key="12">
    <source>
        <dbReference type="Proteomes" id="UP000030125"/>
    </source>
</evidence>
<protein>
    <recommendedName>
        <fullName evidence="4 10">Nicotinate-nucleotide--dimethylbenzimidazole phosphoribosyltransferase</fullName>
        <shortName evidence="10">NN:DBI PRT</shortName>
        <ecNumber evidence="3 10">2.4.2.21</ecNumber>
    </recommendedName>
    <alternativeName>
        <fullName evidence="8 10">N(1)-alpha-phosphoribosyltransferase</fullName>
    </alternativeName>
</protein>
<dbReference type="Gene3D" id="1.10.1610.10">
    <property type="match status" value="1"/>
</dbReference>
<keyword evidence="7 10" id="KW-0808">Transferase</keyword>
<dbReference type="InterPro" id="IPR017846">
    <property type="entry name" value="Nict_dMeBzImd_PRibTrfase_bact"/>
</dbReference>
<evidence type="ECO:0000256" key="2">
    <source>
        <dbReference type="ARBA" id="ARBA00007110"/>
    </source>
</evidence>
<reference evidence="11 12" key="1">
    <citation type="submission" date="2014-08" db="EMBL/GenBank/DDBJ databases">
        <title>Porphyromonas cangingivalis strain:COT-109_OH1386 Genome sequencing.</title>
        <authorList>
            <person name="Wallis C."/>
            <person name="Deusch O."/>
            <person name="O'Flynn C."/>
            <person name="Davis I."/>
            <person name="Jospin G."/>
            <person name="Darling A.E."/>
            <person name="Coil D.A."/>
            <person name="Alexiev A."/>
            <person name="Horsfall A."/>
            <person name="Kirkwood N."/>
            <person name="Harris S."/>
            <person name="Eisen J.A."/>
        </authorList>
    </citation>
    <scope>NUCLEOTIDE SEQUENCE [LARGE SCALE GENOMIC DNA]</scope>
    <source>
        <strain evidence="12">COT-109 OH1386</strain>
    </source>
</reference>
<name>A0A0A2EXS2_PORCN</name>
<sequence>MKTFDKQLWEKINTRTKPLGSLGKLEQIAFKIGKIQQTLSPELRNPAMLVFAADHGIADEGVSPCPKEITWQMVQNFVNGGAGISVFCKQHNIHLRVIDGGVDYDFPEELNVESCKLARGTRNMRYEPAMTIELCQTAMNKGAEYVRQEYERGCNVIGFGEMGIGNTSPASLLLHKFVGTPLDVAVGRGAGLTDDGLKHKYNILKEVSEKYNPQTPLETLATFGGIEIAMICGAVLEAKRLNMLIIADGFITSSGFLAAYEMQPDILDNVIFSHASKEPGHKSMVEYMKGDPILHLDLRLGEGTGVAIAYPIIQSALVFLNEMASFDETGVFEVEKHR</sequence>
<organism evidence="11 12">
    <name type="scientific">Porphyromonas cangingivalis</name>
    <dbReference type="NCBI Taxonomy" id="36874"/>
    <lineage>
        <taxon>Bacteria</taxon>
        <taxon>Pseudomonadati</taxon>
        <taxon>Bacteroidota</taxon>
        <taxon>Bacteroidia</taxon>
        <taxon>Bacteroidales</taxon>
        <taxon>Porphyromonadaceae</taxon>
        <taxon>Porphyromonas</taxon>
    </lineage>
</organism>
<dbReference type="STRING" id="36874.HQ34_05020"/>
<dbReference type="RefSeq" id="WP_036850757.1">
    <property type="nucleotide sequence ID" value="NZ_JQJD01000010.1"/>
</dbReference>
<comment type="catalytic activity">
    <reaction evidence="9 10">
        <text>5,6-dimethylbenzimidazole + nicotinate beta-D-ribonucleotide = alpha-ribazole 5'-phosphate + nicotinate + H(+)</text>
        <dbReference type="Rhea" id="RHEA:11196"/>
        <dbReference type="ChEBI" id="CHEBI:15378"/>
        <dbReference type="ChEBI" id="CHEBI:15890"/>
        <dbReference type="ChEBI" id="CHEBI:32544"/>
        <dbReference type="ChEBI" id="CHEBI:57502"/>
        <dbReference type="ChEBI" id="CHEBI:57918"/>
        <dbReference type="EC" id="2.4.2.21"/>
    </reaction>
</comment>
<dbReference type="InterPro" id="IPR036087">
    <property type="entry name" value="Nict_dMeBzImd_PRibTrfase_sf"/>
</dbReference>
<evidence type="ECO:0000256" key="10">
    <source>
        <dbReference type="HAMAP-Rule" id="MF_00230"/>
    </source>
</evidence>
<dbReference type="GO" id="GO:0009236">
    <property type="term" value="P:cobalamin biosynthetic process"/>
    <property type="evidence" value="ECO:0007669"/>
    <property type="project" value="UniProtKB-UniRule"/>
</dbReference>
<dbReference type="EMBL" id="JQJD01000010">
    <property type="protein sequence ID" value="KGN82472.1"/>
    <property type="molecule type" value="Genomic_DNA"/>
</dbReference>
<dbReference type="InterPro" id="IPR003200">
    <property type="entry name" value="Nict_dMeBzImd_PRibTrfase"/>
</dbReference>
<evidence type="ECO:0000313" key="11">
    <source>
        <dbReference type="EMBL" id="KGN82472.1"/>
    </source>
</evidence>
<comment type="similarity">
    <text evidence="2 10">Belongs to the CobT family.</text>
</comment>
<evidence type="ECO:0000256" key="1">
    <source>
        <dbReference type="ARBA" id="ARBA00005049"/>
    </source>
</evidence>
<keyword evidence="12" id="KW-1185">Reference proteome</keyword>
<dbReference type="NCBIfam" id="TIGR03160">
    <property type="entry name" value="cobT_DBIPRT"/>
    <property type="match status" value="1"/>
</dbReference>
<comment type="function">
    <text evidence="10">Catalyzes the synthesis of alpha-ribazole-5'-phosphate from nicotinate mononucleotide (NAMN) and 5,6-dimethylbenzimidazole (DMB).</text>
</comment>
<feature type="active site" description="Proton acceptor" evidence="10">
    <location>
        <position position="302"/>
    </location>
</feature>
<comment type="caution">
    <text evidence="11">The sequence shown here is derived from an EMBL/GenBank/DDBJ whole genome shotgun (WGS) entry which is preliminary data.</text>
</comment>
<evidence type="ECO:0000256" key="8">
    <source>
        <dbReference type="ARBA" id="ARBA00030686"/>
    </source>
</evidence>
<dbReference type="AlphaFoldDB" id="A0A0A2EXS2"/>
<dbReference type="EC" id="2.4.2.21" evidence="3 10"/>
<dbReference type="CDD" id="cd02439">
    <property type="entry name" value="DMB-PRT_CobT"/>
    <property type="match status" value="1"/>
</dbReference>